<feature type="domain" description="Helicase C-terminal" evidence="4">
    <location>
        <begin position="277"/>
        <end position="440"/>
    </location>
</feature>
<dbReference type="PANTHER" id="PTHR47957">
    <property type="entry name" value="ATP-DEPENDENT HELICASE HRQ1"/>
    <property type="match status" value="1"/>
</dbReference>
<dbReference type="InterPro" id="IPR014001">
    <property type="entry name" value="Helicase_ATP-bd"/>
</dbReference>
<reference evidence="5 6" key="1">
    <citation type="submission" date="2022-12" db="EMBL/GenBank/DDBJ databases">
        <title>Metagenome assembled genome from gulf of manar.</title>
        <authorList>
            <person name="Kohli P."/>
            <person name="Pk S."/>
            <person name="Venkata Ramana C."/>
            <person name="Sasikala C."/>
        </authorList>
    </citation>
    <scope>NUCLEOTIDE SEQUENCE [LARGE SCALE GENOMIC DNA]</scope>
    <source>
        <strain evidence="5">JB008</strain>
    </source>
</reference>
<dbReference type="GO" id="GO:0036297">
    <property type="term" value="P:interstrand cross-link repair"/>
    <property type="evidence" value="ECO:0007669"/>
    <property type="project" value="TreeGrafter"/>
</dbReference>
<dbReference type="CDD" id="cd17923">
    <property type="entry name" value="DEXHc_Hrq1-like"/>
    <property type="match status" value="1"/>
</dbReference>
<dbReference type="Pfam" id="PF09369">
    <property type="entry name" value="MZB"/>
    <property type="match status" value="1"/>
</dbReference>
<dbReference type="Gene3D" id="3.40.50.300">
    <property type="entry name" value="P-loop containing nucleotide triphosphate hydrolases"/>
    <property type="match status" value="2"/>
</dbReference>
<evidence type="ECO:0000313" key="5">
    <source>
        <dbReference type="EMBL" id="MDC7225927.1"/>
    </source>
</evidence>
<evidence type="ECO:0000259" key="3">
    <source>
        <dbReference type="PROSITE" id="PS51192"/>
    </source>
</evidence>
<dbReference type="PROSITE" id="PS51192">
    <property type="entry name" value="HELICASE_ATP_BIND_1"/>
    <property type="match status" value="1"/>
</dbReference>
<protein>
    <submittedName>
        <fullName evidence="5">DEAD/DEAH box helicase</fullName>
    </submittedName>
</protein>
<keyword evidence="5" id="KW-0378">Hydrolase</keyword>
<gene>
    <name evidence="5" type="ORF">PQJ61_04085</name>
</gene>
<dbReference type="Proteomes" id="UP001221217">
    <property type="component" value="Unassembled WGS sequence"/>
</dbReference>
<keyword evidence="2" id="KW-0067">ATP-binding</keyword>
<dbReference type="Pfam" id="PF00270">
    <property type="entry name" value="DEAD"/>
    <property type="match status" value="1"/>
</dbReference>
<proteinExistence type="predicted"/>
<keyword evidence="5" id="KW-0347">Helicase</keyword>
<dbReference type="Pfam" id="PF22982">
    <property type="entry name" value="WHD_HRQ1"/>
    <property type="match status" value="1"/>
</dbReference>
<dbReference type="InterPro" id="IPR055227">
    <property type="entry name" value="HRQ1_WHD"/>
</dbReference>
<dbReference type="SMART" id="SM00490">
    <property type="entry name" value="HELICc"/>
    <property type="match status" value="1"/>
</dbReference>
<dbReference type="InterPro" id="IPR018973">
    <property type="entry name" value="MZB"/>
</dbReference>
<evidence type="ECO:0000259" key="4">
    <source>
        <dbReference type="PROSITE" id="PS51194"/>
    </source>
</evidence>
<sequence>MLSDLIKTIKDDRDFKRNITHWETIAAREGSYADFPDDVEPVLKEIYTGRGIEQLYSHQRECWDNVTAGKNTVVVTPTASGKTLCYNLPVLNDLLKNPEARALYLFPTKALSQDQQSELNEVIDTACLPVKTVTYDGDTPASIRVAARDGGRIIITNPDMLHTGIMPNHPKWIKFLSNVKYIVIDEVHIYRGVFGSHVTNVIRRLRRICRFYGSDPQFICCSATIGNPKELAENILEAPVSLVDNNGAPSGEKHFVLYNPPLVDPVQGIRRGVVLESQNLALKFLRRGIKTIVFCRSRIRTELISSYINKRLSNIFTDNSRIRVEAYRGGYLPSERRQIERGMRDGSIQGIVSTNALELGIDIGGLDASIMAGFPGSISSSWQQAGRAGRRATSSLSVLIASASPVDQFVIENPGYFFGKNPESALIDPDNIYIALDHLRCAVFELPFAPDEDFGRQSKELLMYLEEEGVIRLTGGKYYWSERGYPAESISLRSATSENVVIIDETGGKNIVIGEMDRPSAKEMIYDKAVYIHRGEQYQVRKLDIDNKKCYVAQSNLNYYTDAVVKTDIKVLEEDKRTELSGCALAEGDVLVRKQVAKFKKIKYMSHENVGFGEIFLPEEEMHTRSAVFIFSEGSKAGASFDRIPDELKEHVIGRIGSLIKNVCPVFLLCDSHDLGVAERLRDPHFDEPCIYIYDNYPGGTGLSEGIASKSDKILMAAYERITNCSCEFGCPSCIGPDDEEPVTHNKKSRIITFFQEWLGR</sequence>
<comment type="caution">
    <text evidence="5">The sequence shown here is derived from an EMBL/GenBank/DDBJ whole genome shotgun (WGS) entry which is preliminary data.</text>
</comment>
<dbReference type="PROSITE" id="PS51194">
    <property type="entry name" value="HELICASE_CTER"/>
    <property type="match status" value="1"/>
</dbReference>
<organism evidence="5 6">
    <name type="scientific">Candidatus Thalassospirochaeta sargassi</name>
    <dbReference type="NCBI Taxonomy" id="3119039"/>
    <lineage>
        <taxon>Bacteria</taxon>
        <taxon>Pseudomonadati</taxon>
        <taxon>Spirochaetota</taxon>
        <taxon>Spirochaetia</taxon>
        <taxon>Spirochaetales</taxon>
        <taxon>Spirochaetaceae</taxon>
        <taxon>Candidatus Thalassospirochaeta</taxon>
    </lineage>
</organism>
<dbReference type="SMART" id="SM00487">
    <property type="entry name" value="DEXDc"/>
    <property type="match status" value="1"/>
</dbReference>
<dbReference type="PANTHER" id="PTHR47957:SF3">
    <property type="entry name" value="ATP-DEPENDENT HELICASE HRQ1"/>
    <property type="match status" value="1"/>
</dbReference>
<dbReference type="GO" id="GO:0006289">
    <property type="term" value="P:nucleotide-excision repair"/>
    <property type="evidence" value="ECO:0007669"/>
    <property type="project" value="TreeGrafter"/>
</dbReference>
<name>A0AAJ1IDP8_9SPIO</name>
<dbReference type="SUPFAM" id="SSF52540">
    <property type="entry name" value="P-loop containing nucleoside triphosphate hydrolases"/>
    <property type="match status" value="1"/>
</dbReference>
<keyword evidence="1" id="KW-0547">Nucleotide-binding</keyword>
<dbReference type="GO" id="GO:0005524">
    <property type="term" value="F:ATP binding"/>
    <property type="evidence" value="ECO:0007669"/>
    <property type="project" value="UniProtKB-KW"/>
</dbReference>
<accession>A0AAJ1IDP8</accession>
<evidence type="ECO:0000256" key="2">
    <source>
        <dbReference type="ARBA" id="ARBA00022840"/>
    </source>
</evidence>
<evidence type="ECO:0000256" key="1">
    <source>
        <dbReference type="ARBA" id="ARBA00022741"/>
    </source>
</evidence>
<dbReference type="EMBL" id="JAQQAL010000010">
    <property type="protein sequence ID" value="MDC7225927.1"/>
    <property type="molecule type" value="Genomic_DNA"/>
</dbReference>
<dbReference type="Pfam" id="PF00271">
    <property type="entry name" value="Helicase_C"/>
    <property type="match status" value="1"/>
</dbReference>
<feature type="domain" description="Helicase ATP-binding" evidence="3">
    <location>
        <begin position="63"/>
        <end position="243"/>
    </location>
</feature>
<evidence type="ECO:0000313" key="6">
    <source>
        <dbReference type="Proteomes" id="UP001221217"/>
    </source>
</evidence>
<dbReference type="InterPro" id="IPR027417">
    <property type="entry name" value="P-loop_NTPase"/>
</dbReference>
<dbReference type="InterPro" id="IPR001650">
    <property type="entry name" value="Helicase_C-like"/>
</dbReference>
<dbReference type="GO" id="GO:0003676">
    <property type="term" value="F:nucleic acid binding"/>
    <property type="evidence" value="ECO:0007669"/>
    <property type="project" value="InterPro"/>
</dbReference>
<dbReference type="InterPro" id="IPR011545">
    <property type="entry name" value="DEAD/DEAH_box_helicase_dom"/>
</dbReference>
<dbReference type="GO" id="GO:0043138">
    <property type="term" value="F:3'-5' DNA helicase activity"/>
    <property type="evidence" value="ECO:0007669"/>
    <property type="project" value="TreeGrafter"/>
</dbReference>
<dbReference type="CDD" id="cd18797">
    <property type="entry name" value="SF2_C_Hrq"/>
    <property type="match status" value="1"/>
</dbReference>
<dbReference type="AlphaFoldDB" id="A0AAJ1IDP8"/>